<dbReference type="PANTHER" id="PTHR47481:SF9">
    <property type="entry name" value="RETROTRANSPOSON GAG DOMAIN-CONTAINING PROTEIN"/>
    <property type="match status" value="1"/>
</dbReference>
<proteinExistence type="predicted"/>
<accession>A0A7J0DUN0</accession>
<name>A0A7J0DUN0_9ERIC</name>
<dbReference type="Proteomes" id="UP000585474">
    <property type="component" value="Unassembled WGS sequence"/>
</dbReference>
<evidence type="ECO:0000313" key="3">
    <source>
        <dbReference type="Proteomes" id="UP000585474"/>
    </source>
</evidence>
<organism evidence="2 3">
    <name type="scientific">Actinidia rufa</name>
    <dbReference type="NCBI Taxonomy" id="165716"/>
    <lineage>
        <taxon>Eukaryota</taxon>
        <taxon>Viridiplantae</taxon>
        <taxon>Streptophyta</taxon>
        <taxon>Embryophyta</taxon>
        <taxon>Tracheophyta</taxon>
        <taxon>Spermatophyta</taxon>
        <taxon>Magnoliopsida</taxon>
        <taxon>eudicotyledons</taxon>
        <taxon>Gunneridae</taxon>
        <taxon>Pentapetalae</taxon>
        <taxon>asterids</taxon>
        <taxon>Ericales</taxon>
        <taxon>Actinidiaceae</taxon>
        <taxon>Actinidia</taxon>
    </lineage>
</organism>
<dbReference type="Pfam" id="PF14223">
    <property type="entry name" value="Retrotran_gag_2"/>
    <property type="match status" value="1"/>
</dbReference>
<protein>
    <submittedName>
        <fullName evidence="2">Uncharacterized protein</fullName>
    </submittedName>
</protein>
<comment type="caution">
    <text evidence="2">The sequence shown here is derived from an EMBL/GenBank/DDBJ whole genome shotgun (WGS) entry which is preliminary data.</text>
</comment>
<sequence length="339" mass="37623">MATTNSPISSNPQSSAPLIAVNAAAQLPHKLTPTNFLAWRCQFESLLIGYDLMGYLDGKLPWPSLNGASTVDQATVKAAYSHWIRQDKLLLNAILAGVSESVVSHIANAKTSMEAWKTLTRLYASRSRTRVMQLKEDLTVLQRGSQSITEFLHSVKNIADELALIDVPVTNDDLTLYILNGLGLEYREIVSPIRTRATSLTFEELHDLLLGHERYLKRLEHASSTPTITANISQRRYNNRSSQKHDKKQVYFRSNTTGGSFQSKPNANSSVQSAQKDRSFGKTCHFCGFHGHTVIECSKLRRILAQANCTIMSQPANNRWMLDSGASQAPLNPSQAPLI</sequence>
<gene>
    <name evidence="2" type="ORF">Acr_00g0076050</name>
</gene>
<feature type="region of interest" description="Disordered" evidence="1">
    <location>
        <begin position="255"/>
        <end position="274"/>
    </location>
</feature>
<dbReference type="OrthoDB" id="1912561at2759"/>
<reference evidence="3" key="1">
    <citation type="submission" date="2019-07" db="EMBL/GenBank/DDBJ databases">
        <title>De Novo Assembly of kiwifruit Actinidia rufa.</title>
        <authorList>
            <person name="Sugita-Konishi S."/>
            <person name="Sato K."/>
            <person name="Mori E."/>
            <person name="Abe Y."/>
            <person name="Kisaki G."/>
            <person name="Hamano K."/>
            <person name="Suezawa K."/>
            <person name="Otani M."/>
            <person name="Fukuda T."/>
            <person name="Manabe T."/>
            <person name="Gomi K."/>
            <person name="Tabuchi M."/>
            <person name="Akimitsu K."/>
            <person name="Kataoka I."/>
        </authorList>
    </citation>
    <scope>NUCLEOTIDE SEQUENCE [LARGE SCALE GENOMIC DNA]</scope>
    <source>
        <strain evidence="3">cv. Fuchu</strain>
    </source>
</reference>
<dbReference type="EMBL" id="BJWL01000384">
    <property type="protein sequence ID" value="GFS41722.1"/>
    <property type="molecule type" value="Genomic_DNA"/>
</dbReference>
<dbReference type="AlphaFoldDB" id="A0A7J0DUN0"/>
<dbReference type="PANTHER" id="PTHR47481">
    <property type="match status" value="1"/>
</dbReference>
<evidence type="ECO:0000313" key="2">
    <source>
        <dbReference type="EMBL" id="GFS41722.1"/>
    </source>
</evidence>
<evidence type="ECO:0000256" key="1">
    <source>
        <dbReference type="SAM" id="MobiDB-lite"/>
    </source>
</evidence>
<keyword evidence="3" id="KW-1185">Reference proteome</keyword>